<dbReference type="Gene3D" id="3.90.1150.10">
    <property type="entry name" value="Aspartate Aminotransferase, domain 1"/>
    <property type="match status" value="1"/>
</dbReference>
<evidence type="ECO:0000259" key="6">
    <source>
        <dbReference type="Pfam" id="PF00155"/>
    </source>
</evidence>
<dbReference type="GO" id="GO:0030170">
    <property type="term" value="F:pyridoxal phosphate binding"/>
    <property type="evidence" value="ECO:0007669"/>
    <property type="project" value="InterPro"/>
</dbReference>
<organism evidence="7 8">
    <name type="scientific">Aspergillus turcosus</name>
    <dbReference type="NCBI Taxonomy" id="1245748"/>
    <lineage>
        <taxon>Eukaryota</taxon>
        <taxon>Fungi</taxon>
        <taxon>Dikarya</taxon>
        <taxon>Ascomycota</taxon>
        <taxon>Pezizomycotina</taxon>
        <taxon>Eurotiomycetes</taxon>
        <taxon>Eurotiomycetidae</taxon>
        <taxon>Eurotiales</taxon>
        <taxon>Aspergillaceae</taxon>
        <taxon>Aspergillus</taxon>
        <taxon>Aspergillus subgen. Fumigati</taxon>
    </lineage>
</organism>
<keyword evidence="4 5" id="KW-0663">Pyridoxal phosphate</keyword>
<feature type="domain" description="Aminotransferase class I/classII large" evidence="6">
    <location>
        <begin position="37"/>
        <end position="400"/>
    </location>
</feature>
<dbReference type="PANTHER" id="PTHR13693">
    <property type="entry name" value="CLASS II AMINOTRANSFERASE/8-AMINO-7-OXONONANOATE SYNTHASE"/>
    <property type="match status" value="1"/>
</dbReference>
<gene>
    <name evidence="7" type="ORF">CFD26_108793</name>
</gene>
<proteinExistence type="inferred from homology"/>
<dbReference type="InterPro" id="IPR015424">
    <property type="entry name" value="PyrdxlP-dep_Trfase"/>
</dbReference>
<comment type="caution">
    <text evidence="7">The sequence shown here is derived from an EMBL/GenBank/DDBJ whole genome shotgun (WGS) entry which is preliminary data.</text>
</comment>
<dbReference type="InterPro" id="IPR004839">
    <property type="entry name" value="Aminotransferase_I/II_large"/>
</dbReference>
<dbReference type="InterPro" id="IPR015422">
    <property type="entry name" value="PyrdxlP-dep_Trfase_small"/>
</dbReference>
<accession>A0A3R7J9D1</accession>
<name>A0A3R7J9D1_9EURO</name>
<evidence type="ECO:0000313" key="8">
    <source>
        <dbReference type="Proteomes" id="UP000215289"/>
    </source>
</evidence>
<evidence type="ECO:0000256" key="5">
    <source>
        <dbReference type="RuleBase" id="RU003693"/>
    </source>
</evidence>
<comment type="cofactor">
    <cofactor evidence="1 5">
        <name>pyridoxal 5'-phosphate</name>
        <dbReference type="ChEBI" id="CHEBI:597326"/>
    </cofactor>
</comment>
<evidence type="ECO:0000313" key="7">
    <source>
        <dbReference type="EMBL" id="RLM01567.1"/>
    </source>
</evidence>
<dbReference type="PANTHER" id="PTHR13693:SF77">
    <property type="entry name" value="8-AMINO-7-OXONONANOATE SYNTHASE"/>
    <property type="match status" value="1"/>
</dbReference>
<reference evidence="7 8" key="1">
    <citation type="submission" date="2018-08" db="EMBL/GenBank/DDBJ databases">
        <title>Draft genome sequences of two Aspergillus turcosus clinical strains isolated from bronchoalveolar lavage fluid: one azole-susceptible and the other azole-resistant.</title>
        <authorList>
            <person name="Parent-Michaud M."/>
            <person name="Dufresne P.J."/>
            <person name="Fournier E."/>
            <person name="Martineau C."/>
            <person name="Moreira S."/>
            <person name="Perkins V."/>
            <person name="De Repentigny L."/>
            <person name="Dufresne S.F."/>
        </authorList>
    </citation>
    <scope>NUCLEOTIDE SEQUENCE [LARGE SCALE GENOMIC DNA]</scope>
    <source>
        <strain evidence="7">HMR AF 1038</strain>
    </source>
</reference>
<evidence type="ECO:0000256" key="1">
    <source>
        <dbReference type="ARBA" id="ARBA00001933"/>
    </source>
</evidence>
<keyword evidence="8" id="KW-1185">Reference proteome</keyword>
<dbReference type="InterPro" id="IPR050087">
    <property type="entry name" value="AON_synthase_class-II"/>
</dbReference>
<sequence length="416" mass="46087">MDRSPPKSLRDSMRQALLHREAKSSRRRLTVLPQSSVDFSSNDFLSLSTSPIFRERFLDLLHQAPPLYPFASGGSRLLDGNSTYAEELENFIAEFHSAPSGLLFNSGFDANVGVFSCIPQPGDLIVYDELIHASAREGMRLSRAGKRVMFSHSSPSSLEQVLQSHIAEDALIRNGSRNVFIAIESIYSMDGDIAPIQDFIAVVDRLLPRGNGYFIVDEAHATGVFGPRGAGVVQGLGVQKRMFIRVHTFGKALASHGAIVLCCPDTRDYLINYARSLIYTTAMGFPFLASIRAAYELLAEGETEQHQSKLQQLVAYFRDRLAEVDSDSWDPATFQVDHFPTSPIFSVRSRFPRQLAAACQQKGFVVRAIMAPTVPAGKERVRVCLHAGNTAEEIDGLVDTFKVWLSQTMEKKVARL</sequence>
<dbReference type="Pfam" id="PF00155">
    <property type="entry name" value="Aminotran_1_2"/>
    <property type="match status" value="1"/>
</dbReference>
<dbReference type="Proteomes" id="UP000215289">
    <property type="component" value="Unassembled WGS sequence"/>
</dbReference>
<comment type="similarity">
    <text evidence="2">Belongs to the class-II pyridoxal-phosphate-dependent aminotransferase family. BioF subfamily.</text>
</comment>
<dbReference type="Gene3D" id="3.40.640.10">
    <property type="entry name" value="Type I PLP-dependent aspartate aminotransferase-like (Major domain)"/>
    <property type="match status" value="1"/>
</dbReference>
<evidence type="ECO:0000256" key="2">
    <source>
        <dbReference type="ARBA" id="ARBA00010008"/>
    </source>
</evidence>
<dbReference type="AlphaFoldDB" id="A0A3R7J9D1"/>
<evidence type="ECO:0000256" key="3">
    <source>
        <dbReference type="ARBA" id="ARBA00022679"/>
    </source>
</evidence>
<dbReference type="GO" id="GO:0016740">
    <property type="term" value="F:transferase activity"/>
    <property type="evidence" value="ECO:0007669"/>
    <property type="project" value="UniProtKB-KW"/>
</dbReference>
<dbReference type="OrthoDB" id="2382073at2759"/>
<dbReference type="EMBL" id="NIDN02000004">
    <property type="protein sequence ID" value="RLM01567.1"/>
    <property type="molecule type" value="Genomic_DNA"/>
</dbReference>
<evidence type="ECO:0000256" key="4">
    <source>
        <dbReference type="ARBA" id="ARBA00022898"/>
    </source>
</evidence>
<dbReference type="InterPro" id="IPR001917">
    <property type="entry name" value="Aminotrans_II_pyridoxalP_BS"/>
</dbReference>
<dbReference type="STRING" id="1245748.A0A3R7J9D1"/>
<keyword evidence="3" id="KW-0808">Transferase</keyword>
<dbReference type="InterPro" id="IPR015421">
    <property type="entry name" value="PyrdxlP-dep_Trfase_major"/>
</dbReference>
<dbReference type="PROSITE" id="PS00599">
    <property type="entry name" value="AA_TRANSFER_CLASS_2"/>
    <property type="match status" value="1"/>
</dbReference>
<dbReference type="GO" id="GO:0009102">
    <property type="term" value="P:biotin biosynthetic process"/>
    <property type="evidence" value="ECO:0007669"/>
    <property type="project" value="TreeGrafter"/>
</dbReference>
<dbReference type="SUPFAM" id="SSF53383">
    <property type="entry name" value="PLP-dependent transferases"/>
    <property type="match status" value="1"/>
</dbReference>
<protein>
    <recommendedName>
        <fullName evidence="6">Aminotransferase class I/classII large domain-containing protein</fullName>
    </recommendedName>
</protein>